<dbReference type="Proteomes" id="UP000245698">
    <property type="component" value="Unassembled WGS sequence"/>
</dbReference>
<feature type="compositionally biased region" description="Polar residues" evidence="1">
    <location>
        <begin position="337"/>
        <end position="351"/>
    </location>
</feature>
<accession>A0A2P9AM44</accession>
<dbReference type="EMBL" id="FUIG01000032">
    <property type="protein sequence ID" value="SJM32209.1"/>
    <property type="molecule type" value="Genomic_DNA"/>
</dbReference>
<dbReference type="RefSeq" id="WP_123149262.1">
    <property type="nucleotide sequence ID" value="NZ_FUIG01000032.1"/>
</dbReference>
<proteinExistence type="predicted"/>
<keyword evidence="3" id="KW-1185">Reference proteome</keyword>
<sequence>MNLRQVTPAAAAVSAFRKLPEGSGKRNLVIVRAGRSSLHAGWTEGTGEADFDLLVAAYEPGVSHGQNDFSVFLPGRKIAGYHALFQCYPEIVTRYDLIALIDDDIEVTKLDLNRLFAIGRQYKLDLFQPALSWDSYFSYAATLVSGKRYLLRYTNTVEMMCPVFSARCLQTALKLFGLGYETGIDLLWTRLTDMPWLRYAIVDDVVVRHTRPVGTTKSLQGFAANERYDVQVDAVLKRFGAAFRGFVTYAAVDRRGQLIRSRFLIGLNSLSLWRALSKTPLKWAQFMRRSTDYTRHCWLRPVNLQRIDVDGVVKSGRQPQKVGRRMPPPGSIERPSTRSSGKSQGTGFTSS</sequence>
<reference evidence="3" key="1">
    <citation type="submission" date="2016-12" db="EMBL/GenBank/DDBJ databases">
        <authorList>
            <person name="Brunel B."/>
        </authorList>
    </citation>
    <scope>NUCLEOTIDE SEQUENCE [LARGE SCALE GENOMIC DNA]</scope>
</reference>
<feature type="region of interest" description="Disordered" evidence="1">
    <location>
        <begin position="315"/>
        <end position="351"/>
    </location>
</feature>
<protein>
    <recommendedName>
        <fullName evidence="4">DUF707 domain-containing protein</fullName>
    </recommendedName>
</protein>
<evidence type="ECO:0008006" key="4">
    <source>
        <dbReference type="Google" id="ProtNLM"/>
    </source>
</evidence>
<organism evidence="2 3">
    <name type="scientific">Mesorhizobium delmotii</name>
    <dbReference type="NCBI Taxonomy" id="1631247"/>
    <lineage>
        <taxon>Bacteria</taxon>
        <taxon>Pseudomonadati</taxon>
        <taxon>Pseudomonadota</taxon>
        <taxon>Alphaproteobacteria</taxon>
        <taxon>Hyphomicrobiales</taxon>
        <taxon>Phyllobacteriaceae</taxon>
        <taxon>Mesorhizobium</taxon>
    </lineage>
</organism>
<gene>
    <name evidence="2" type="ORF">BQ8482_250094</name>
</gene>
<dbReference type="Pfam" id="PF05212">
    <property type="entry name" value="DUF707"/>
    <property type="match status" value="1"/>
</dbReference>
<evidence type="ECO:0000313" key="3">
    <source>
        <dbReference type="Proteomes" id="UP000245698"/>
    </source>
</evidence>
<evidence type="ECO:0000256" key="1">
    <source>
        <dbReference type="SAM" id="MobiDB-lite"/>
    </source>
</evidence>
<name>A0A2P9AM44_9HYPH</name>
<dbReference type="AlphaFoldDB" id="A0A2P9AM44"/>
<dbReference type="InterPro" id="IPR007877">
    <property type="entry name" value="DUF707"/>
</dbReference>
<evidence type="ECO:0000313" key="2">
    <source>
        <dbReference type="EMBL" id="SJM32209.1"/>
    </source>
</evidence>